<dbReference type="PANTHER" id="PTHR46033:SF62">
    <property type="entry name" value="AMINOTRANSFERASE-LIKE PLANT MOBILE DOMAIN-CONTAINING PROTEIN"/>
    <property type="match status" value="1"/>
</dbReference>
<dbReference type="Pfam" id="PF10536">
    <property type="entry name" value="PMD"/>
    <property type="match status" value="1"/>
</dbReference>
<dbReference type="PANTHER" id="PTHR46033">
    <property type="entry name" value="PROTEIN MAIN-LIKE 2"/>
    <property type="match status" value="1"/>
</dbReference>
<dbReference type="EMBL" id="CM003609">
    <property type="protein sequence ID" value="KYP64428.1"/>
    <property type="molecule type" value="Genomic_DNA"/>
</dbReference>
<accession>A0A151TBK9</accession>
<sequence length="601" mass="67912">MASSSTAMRVTCGPIEDDLLTLQNIHVSQHVWNREDDRRLMARRAAPTRNGIEGVPHQIVPLLEQAGFGWIARLSYIKVSPGLLTALVERWRPETHTFHMPFGECTITLQDVGMLVGLPVDGEPVLTRNSANILGLALDFLGVVPPQSEMKGHRVKLSWLTTNFNDIADDINELHQLLPYARAWILRFLGGLLVPDRSSSYVSLRWLAFLGDFQTIKTYAWGAAVLGSLYRNLCTSTDYKTPSCGGFTLLLQLWAWERFPTILCSPFPPIPPGSPIGLRWSNTATKISMSDDIKFYRKFFDRLTRKSIIWQPYPPFEQMPEDNTQGIRIWGSVIPLLSLCICEWHQPDRVMRQFGCQQPIPNPPMTPAHVHALTLRGKADDDWTTILSPALEHWANRYAYHFAPTPPQVGLLGPNSEYMRWYRRKGKLYIDPDEVKDSIVGDVIECLAYLTSPHGRANFSVESVTEQTNRLLSISDDYRARFVEPAEEAPLPSGSYDVGTFNVPPQSREAAGLSRRRTAIEAMDHMYPTLPDRPAGLYYIPSQEPSYPSQSQYTYWYTPPRPPGFETSVPMTTTHICESLDLDSSPEPVMSSEMMDSKNPL</sequence>
<proteinExistence type="predicted"/>
<dbReference type="AlphaFoldDB" id="A0A151TBK9"/>
<dbReference type="Proteomes" id="UP000075243">
    <property type="component" value="Chromosome 7"/>
</dbReference>
<keyword evidence="4" id="KW-1185">Reference proteome</keyword>
<reference evidence="3 4" key="1">
    <citation type="journal article" date="2012" name="Nat. Biotechnol.">
        <title>Draft genome sequence of pigeonpea (Cajanus cajan), an orphan legume crop of resource-poor farmers.</title>
        <authorList>
            <person name="Varshney R.K."/>
            <person name="Chen W."/>
            <person name="Li Y."/>
            <person name="Bharti A.K."/>
            <person name="Saxena R.K."/>
            <person name="Schlueter J.A."/>
            <person name="Donoghue M.T."/>
            <person name="Azam S."/>
            <person name="Fan G."/>
            <person name="Whaley A.M."/>
            <person name="Farmer A.D."/>
            <person name="Sheridan J."/>
            <person name="Iwata A."/>
            <person name="Tuteja R."/>
            <person name="Penmetsa R.V."/>
            <person name="Wu W."/>
            <person name="Upadhyaya H.D."/>
            <person name="Yang S.P."/>
            <person name="Shah T."/>
            <person name="Saxena K.B."/>
            <person name="Michael T."/>
            <person name="McCombie W.R."/>
            <person name="Yang B."/>
            <person name="Zhang G."/>
            <person name="Yang H."/>
            <person name="Wang J."/>
            <person name="Spillane C."/>
            <person name="Cook D.R."/>
            <person name="May G.D."/>
            <person name="Xu X."/>
            <person name="Jackson S.A."/>
        </authorList>
    </citation>
    <scope>NUCLEOTIDE SEQUENCE [LARGE SCALE GENOMIC DNA]</scope>
    <source>
        <strain evidence="4">cv. Asha</strain>
    </source>
</reference>
<organism evidence="3 4">
    <name type="scientific">Cajanus cajan</name>
    <name type="common">Pigeon pea</name>
    <name type="synonym">Cajanus indicus</name>
    <dbReference type="NCBI Taxonomy" id="3821"/>
    <lineage>
        <taxon>Eukaryota</taxon>
        <taxon>Viridiplantae</taxon>
        <taxon>Streptophyta</taxon>
        <taxon>Embryophyta</taxon>
        <taxon>Tracheophyta</taxon>
        <taxon>Spermatophyta</taxon>
        <taxon>Magnoliopsida</taxon>
        <taxon>eudicotyledons</taxon>
        <taxon>Gunneridae</taxon>
        <taxon>Pentapetalae</taxon>
        <taxon>rosids</taxon>
        <taxon>fabids</taxon>
        <taxon>Fabales</taxon>
        <taxon>Fabaceae</taxon>
        <taxon>Papilionoideae</taxon>
        <taxon>50 kb inversion clade</taxon>
        <taxon>NPAAA clade</taxon>
        <taxon>indigoferoid/millettioid clade</taxon>
        <taxon>Phaseoleae</taxon>
        <taxon>Cajanus</taxon>
    </lineage>
</organism>
<evidence type="ECO:0000259" key="2">
    <source>
        <dbReference type="Pfam" id="PF10536"/>
    </source>
</evidence>
<dbReference type="GO" id="GO:0010073">
    <property type="term" value="P:meristem maintenance"/>
    <property type="evidence" value="ECO:0007669"/>
    <property type="project" value="InterPro"/>
</dbReference>
<protein>
    <submittedName>
        <fullName evidence="3">Serine/threonine protein phosphatase 7 long form isogeny</fullName>
    </submittedName>
</protein>
<name>A0A151TBK9_CAJCA</name>
<dbReference type="InterPro" id="IPR044824">
    <property type="entry name" value="MAIN-like"/>
</dbReference>
<dbReference type="InterPro" id="IPR019557">
    <property type="entry name" value="AminoTfrase-like_pln_mobile"/>
</dbReference>
<evidence type="ECO:0000256" key="1">
    <source>
        <dbReference type="SAM" id="MobiDB-lite"/>
    </source>
</evidence>
<feature type="domain" description="Aminotransferase-like plant mobile" evidence="2">
    <location>
        <begin position="67"/>
        <end position="423"/>
    </location>
</feature>
<feature type="region of interest" description="Disordered" evidence="1">
    <location>
        <begin position="581"/>
        <end position="601"/>
    </location>
</feature>
<dbReference type="STRING" id="3821.A0A151TBK9"/>
<gene>
    <name evidence="3" type="ORF">KK1_019024</name>
</gene>
<dbReference type="Gramene" id="C.cajan_18485.t">
    <property type="protein sequence ID" value="C.cajan_18485.t"/>
    <property type="gene ID" value="C.cajan_18485"/>
</dbReference>
<evidence type="ECO:0000313" key="3">
    <source>
        <dbReference type="EMBL" id="KYP64428.1"/>
    </source>
</evidence>
<evidence type="ECO:0000313" key="4">
    <source>
        <dbReference type="Proteomes" id="UP000075243"/>
    </source>
</evidence>
<feature type="compositionally biased region" description="Low complexity" evidence="1">
    <location>
        <begin position="583"/>
        <end position="594"/>
    </location>
</feature>
<dbReference type="OMA" id="HICESLD"/>